<accession>A0A0B7C5P9</accession>
<proteinExistence type="predicted"/>
<feature type="compositionally biased region" description="Basic residues" evidence="1">
    <location>
        <begin position="17"/>
        <end position="27"/>
    </location>
</feature>
<dbReference type="AlphaFoldDB" id="A0A0B7C5P9"/>
<evidence type="ECO:0000256" key="1">
    <source>
        <dbReference type="SAM" id="MobiDB-lite"/>
    </source>
</evidence>
<feature type="non-terminal residue" evidence="2">
    <location>
        <position position="78"/>
    </location>
</feature>
<protein>
    <submittedName>
        <fullName evidence="2">Uncharacterized protein</fullName>
    </submittedName>
</protein>
<feature type="region of interest" description="Disordered" evidence="1">
    <location>
        <begin position="1"/>
        <end position="28"/>
    </location>
</feature>
<dbReference type="EMBL" id="HACG01052954">
    <property type="protein sequence ID" value="CEK99825.1"/>
    <property type="molecule type" value="Transcribed_RNA"/>
</dbReference>
<gene>
    <name evidence="2" type="primary">ORF222227</name>
</gene>
<organism evidence="2">
    <name type="scientific">Arion vulgaris</name>
    <dbReference type="NCBI Taxonomy" id="1028688"/>
    <lineage>
        <taxon>Eukaryota</taxon>
        <taxon>Metazoa</taxon>
        <taxon>Spiralia</taxon>
        <taxon>Lophotrochozoa</taxon>
        <taxon>Mollusca</taxon>
        <taxon>Gastropoda</taxon>
        <taxon>Heterobranchia</taxon>
        <taxon>Euthyneura</taxon>
        <taxon>Panpulmonata</taxon>
        <taxon>Eupulmonata</taxon>
        <taxon>Stylommatophora</taxon>
        <taxon>Helicina</taxon>
        <taxon>Arionoidea</taxon>
        <taxon>Arionidae</taxon>
        <taxon>Arion</taxon>
    </lineage>
</organism>
<feature type="non-terminal residue" evidence="2">
    <location>
        <position position="1"/>
    </location>
</feature>
<name>A0A0B7C5P9_9EUPU</name>
<sequence length="78" mass="8835">RTKLTTNMEPCEDSETHKKRPRKKKLNKVKDEVEIKKFRSDVGESSEETSTLLDSPSKSITANINPSFHVWNEGSTGT</sequence>
<reference evidence="2" key="1">
    <citation type="submission" date="2014-12" db="EMBL/GenBank/DDBJ databases">
        <title>Insight into the proteome of Arion vulgaris.</title>
        <authorList>
            <person name="Aradska J."/>
            <person name="Bulat T."/>
            <person name="Smidak R."/>
            <person name="Sarate P."/>
            <person name="Gangsoo J."/>
            <person name="Sialana F."/>
            <person name="Bilban M."/>
            <person name="Lubec G."/>
        </authorList>
    </citation>
    <scope>NUCLEOTIDE SEQUENCE</scope>
    <source>
        <tissue evidence="2">Skin</tissue>
    </source>
</reference>
<evidence type="ECO:0000313" key="2">
    <source>
        <dbReference type="EMBL" id="CEK99825.1"/>
    </source>
</evidence>